<reference evidence="2" key="1">
    <citation type="submission" date="2016-10" db="EMBL/GenBank/DDBJ databases">
        <authorList>
            <person name="Varghese N."/>
            <person name="Submissions S."/>
        </authorList>
    </citation>
    <scope>NUCLEOTIDE SEQUENCE [LARGE SCALE GENOMIC DNA]</scope>
    <source>
        <strain evidence="2">DSM 45422</strain>
    </source>
</reference>
<dbReference type="AlphaFoldDB" id="A0A1H3HPM8"/>
<sequence length="100" mass="11661">MSPPHPDLPTSIRNEDLVDFLLTRFNEDEEAARFAALRASRSKASLVAHVLRDVRAKRDLVHYFRDLEQRGPRGATMEHALRLIAQAYADHPHYHEHWRP</sequence>
<keyword evidence="2" id="KW-1185">Reference proteome</keyword>
<organism evidence="1 2">
    <name type="scientific">Geodermatophilus africanus</name>
    <dbReference type="NCBI Taxonomy" id="1137993"/>
    <lineage>
        <taxon>Bacteria</taxon>
        <taxon>Bacillati</taxon>
        <taxon>Actinomycetota</taxon>
        <taxon>Actinomycetes</taxon>
        <taxon>Geodermatophilales</taxon>
        <taxon>Geodermatophilaceae</taxon>
        <taxon>Geodermatophilus</taxon>
    </lineage>
</organism>
<dbReference type="RefSeq" id="WP_091155314.1">
    <property type="nucleotide sequence ID" value="NZ_FNOT01000005.1"/>
</dbReference>
<proteinExistence type="predicted"/>
<dbReference type="OrthoDB" id="4290974at2"/>
<protein>
    <submittedName>
        <fullName evidence="1">Uncharacterized protein</fullName>
    </submittedName>
</protein>
<dbReference type="InterPro" id="IPR046193">
    <property type="entry name" value="DUF6221"/>
</dbReference>
<evidence type="ECO:0000313" key="2">
    <source>
        <dbReference type="Proteomes" id="UP000198921"/>
    </source>
</evidence>
<dbReference type="EMBL" id="FNOT01000005">
    <property type="protein sequence ID" value="SDY17175.1"/>
    <property type="molecule type" value="Genomic_DNA"/>
</dbReference>
<gene>
    <name evidence="1" type="ORF">SAMN05660209_02193</name>
</gene>
<name>A0A1H3HPM8_9ACTN</name>
<dbReference type="Pfam" id="PF19730">
    <property type="entry name" value="DUF6221"/>
    <property type="match status" value="1"/>
</dbReference>
<accession>A0A1H3HPM8</accession>
<dbReference type="Proteomes" id="UP000198921">
    <property type="component" value="Unassembled WGS sequence"/>
</dbReference>
<evidence type="ECO:0000313" key="1">
    <source>
        <dbReference type="EMBL" id="SDY17175.1"/>
    </source>
</evidence>